<dbReference type="Proteomes" id="UP000663918">
    <property type="component" value="Chromosome"/>
</dbReference>
<evidence type="ECO:0000256" key="1">
    <source>
        <dbReference type="SAM" id="SignalP"/>
    </source>
</evidence>
<evidence type="ECO:0000313" key="2">
    <source>
        <dbReference type="EMBL" id="QTC92487.1"/>
    </source>
</evidence>
<keyword evidence="3" id="KW-1185">Reference proteome</keyword>
<dbReference type="PROSITE" id="PS51257">
    <property type="entry name" value="PROKAR_LIPOPROTEIN"/>
    <property type="match status" value="1"/>
</dbReference>
<dbReference type="RefSeq" id="WP_207931767.1">
    <property type="nucleotide sequence ID" value="NZ_CP062222.1"/>
</dbReference>
<dbReference type="AlphaFoldDB" id="A0A975GWD9"/>
<evidence type="ECO:0000313" key="3">
    <source>
        <dbReference type="Proteomes" id="UP000663918"/>
    </source>
</evidence>
<feature type="signal peptide" evidence="1">
    <location>
        <begin position="1"/>
        <end position="21"/>
    </location>
</feature>
<dbReference type="KEGG" id="bgoe:IFJ75_06325"/>
<feature type="chain" id="PRO_5038046138" evidence="1">
    <location>
        <begin position="22"/>
        <end position="118"/>
    </location>
</feature>
<organism evidence="2 3">
    <name type="scientific">Brevundimonas goettingensis</name>
    <dbReference type="NCBI Taxonomy" id="2774190"/>
    <lineage>
        <taxon>Bacteria</taxon>
        <taxon>Pseudomonadati</taxon>
        <taxon>Pseudomonadota</taxon>
        <taxon>Alphaproteobacteria</taxon>
        <taxon>Caulobacterales</taxon>
        <taxon>Caulobacteraceae</taxon>
        <taxon>Brevundimonas</taxon>
    </lineage>
</organism>
<reference evidence="2" key="1">
    <citation type="submission" date="2020-09" db="EMBL/GenBank/DDBJ databases">
        <title>Brevundimonas sp. LVF2 isolated from a puddle in Goettingen, Germany.</title>
        <authorList>
            <person name="Friedrich I."/>
            <person name="Klassen A."/>
            <person name="Hannes N."/>
            <person name="Schneider D."/>
            <person name="Hertel R."/>
            <person name="Daniel R."/>
        </authorList>
    </citation>
    <scope>NUCLEOTIDE SEQUENCE</scope>
    <source>
        <strain evidence="2">LVF2</strain>
    </source>
</reference>
<keyword evidence="1" id="KW-0732">Signal</keyword>
<dbReference type="EMBL" id="CP062222">
    <property type="protein sequence ID" value="QTC92487.1"/>
    <property type="molecule type" value="Genomic_DNA"/>
</dbReference>
<sequence length="118" mass="12974">MKRFLCAAIAAAFACASPASADVAAAFGNTVVSHYPDGGWVKHWFNRDGSYSAEFSDGRRITATWRVEGNRVCLNGIRPSFMMISRFCSPMIEAGVGERWASRDPLGRRVQNELISGR</sequence>
<accession>A0A975GWD9</accession>
<protein>
    <submittedName>
        <fullName evidence="2">Uncharacterized protein</fullName>
    </submittedName>
</protein>
<gene>
    <name evidence="2" type="ORF">IFJ75_06325</name>
</gene>
<proteinExistence type="predicted"/>
<name>A0A975GWD9_9CAUL</name>